<dbReference type="Proteomes" id="UP000054007">
    <property type="component" value="Unassembled WGS sequence"/>
</dbReference>
<reference evidence="3 4" key="1">
    <citation type="journal article" date="2015" name="Fungal Genet. Biol.">
        <title>Evolution of novel wood decay mechanisms in Agaricales revealed by the genome sequences of Fistulina hepatica and Cylindrobasidium torrendii.</title>
        <authorList>
            <person name="Floudas D."/>
            <person name="Held B.W."/>
            <person name="Riley R."/>
            <person name="Nagy L.G."/>
            <person name="Koehler G."/>
            <person name="Ransdell A.S."/>
            <person name="Younus H."/>
            <person name="Chow J."/>
            <person name="Chiniquy J."/>
            <person name="Lipzen A."/>
            <person name="Tritt A."/>
            <person name="Sun H."/>
            <person name="Haridas S."/>
            <person name="LaButti K."/>
            <person name="Ohm R.A."/>
            <person name="Kues U."/>
            <person name="Blanchette R.A."/>
            <person name="Grigoriev I.V."/>
            <person name="Minto R.E."/>
            <person name="Hibbett D.S."/>
        </authorList>
    </citation>
    <scope>NUCLEOTIDE SEQUENCE [LARGE SCALE GENOMIC DNA]</scope>
    <source>
        <strain evidence="3 4">FP15055 ss-10</strain>
    </source>
</reference>
<evidence type="ECO:0000256" key="1">
    <source>
        <dbReference type="SAM" id="MobiDB-lite"/>
    </source>
</evidence>
<feature type="region of interest" description="Disordered" evidence="1">
    <location>
        <begin position="426"/>
        <end position="461"/>
    </location>
</feature>
<evidence type="ECO:0000313" key="4">
    <source>
        <dbReference type="Proteomes" id="UP000054007"/>
    </source>
</evidence>
<keyword evidence="2" id="KW-1133">Transmembrane helix</keyword>
<evidence type="ECO:0000313" key="3">
    <source>
        <dbReference type="EMBL" id="KIY69801.1"/>
    </source>
</evidence>
<evidence type="ECO:0000256" key="2">
    <source>
        <dbReference type="SAM" id="Phobius"/>
    </source>
</evidence>
<gene>
    <name evidence="3" type="ORF">CYLTODRAFT_452303</name>
</gene>
<keyword evidence="2" id="KW-0472">Membrane</keyword>
<organism evidence="3 4">
    <name type="scientific">Cylindrobasidium torrendii FP15055 ss-10</name>
    <dbReference type="NCBI Taxonomy" id="1314674"/>
    <lineage>
        <taxon>Eukaryota</taxon>
        <taxon>Fungi</taxon>
        <taxon>Dikarya</taxon>
        <taxon>Basidiomycota</taxon>
        <taxon>Agaricomycotina</taxon>
        <taxon>Agaricomycetes</taxon>
        <taxon>Agaricomycetidae</taxon>
        <taxon>Agaricales</taxon>
        <taxon>Marasmiineae</taxon>
        <taxon>Physalacriaceae</taxon>
        <taxon>Cylindrobasidium</taxon>
    </lineage>
</organism>
<dbReference type="OrthoDB" id="2972467at2759"/>
<feature type="transmembrane region" description="Helical" evidence="2">
    <location>
        <begin position="29"/>
        <end position="51"/>
    </location>
</feature>
<sequence length="461" mass="50520">MDVVLRTAGSVAFSPFSEYQPTKPFSRRWIGTSILTCSIIALFGLAMFNVYTQGHELITSTIVSQTFYSENNPLRNGTSTTSCQSSLLDVSSSYYTRTSTSRQNGTSVVNPGSFKWTVNAFNPDGKLDTVQAAYNGEEMSCNVTSFGLTHHFAGNYFMFGVCAKCRMLDHKDETYGGSAKIDVLDMCSHFNQQLDDWPSYATDSLISQISQRDTNIGTFYDQLNFQPGALPDSVFPWGSNHTSEDTTVTPALIEYVNIWLAGFNYYSTSESFSLLDGEYGECGLRYCPQNEYRLDNETSSEQGHTDLSQLLKTNTSGSVLPVLGIGNLQPSLANGGDVSQLPGVLPQMYNEIFSVAAYMLDAALVDLTHRSIATSFICTVQTEESKKGWMMISVVVGSTLAVFGAIRTALITLGAFIDEELISRNAARDPPPSLHAPAPPTETREPLSPFDDENYAKESPV</sequence>
<accession>A0A0D7BJK6</accession>
<proteinExistence type="predicted"/>
<dbReference type="AlphaFoldDB" id="A0A0D7BJK6"/>
<keyword evidence="2" id="KW-0812">Transmembrane</keyword>
<protein>
    <submittedName>
        <fullName evidence="3">Uncharacterized protein</fullName>
    </submittedName>
</protein>
<dbReference type="EMBL" id="KN880478">
    <property type="protein sequence ID" value="KIY69801.1"/>
    <property type="molecule type" value="Genomic_DNA"/>
</dbReference>
<feature type="compositionally biased region" description="Pro residues" evidence="1">
    <location>
        <begin position="429"/>
        <end position="440"/>
    </location>
</feature>
<keyword evidence="4" id="KW-1185">Reference proteome</keyword>
<name>A0A0D7BJK6_9AGAR</name>